<evidence type="ECO:0000313" key="2">
    <source>
        <dbReference type="Proteomes" id="UP000596742"/>
    </source>
</evidence>
<organism evidence="1 2">
    <name type="scientific">Mytilus galloprovincialis</name>
    <name type="common">Mediterranean mussel</name>
    <dbReference type="NCBI Taxonomy" id="29158"/>
    <lineage>
        <taxon>Eukaryota</taxon>
        <taxon>Metazoa</taxon>
        <taxon>Spiralia</taxon>
        <taxon>Lophotrochozoa</taxon>
        <taxon>Mollusca</taxon>
        <taxon>Bivalvia</taxon>
        <taxon>Autobranchia</taxon>
        <taxon>Pteriomorphia</taxon>
        <taxon>Mytilida</taxon>
        <taxon>Mytiloidea</taxon>
        <taxon>Mytilidae</taxon>
        <taxon>Mytilinae</taxon>
        <taxon>Mytilus</taxon>
    </lineage>
</organism>
<proteinExistence type="predicted"/>
<comment type="caution">
    <text evidence="1">The sequence shown here is derived from an EMBL/GenBank/DDBJ whole genome shotgun (WGS) entry which is preliminary data.</text>
</comment>
<reference evidence="1" key="1">
    <citation type="submission" date="2018-11" db="EMBL/GenBank/DDBJ databases">
        <authorList>
            <person name="Alioto T."/>
            <person name="Alioto T."/>
        </authorList>
    </citation>
    <scope>NUCLEOTIDE SEQUENCE</scope>
</reference>
<dbReference type="Proteomes" id="UP000596742">
    <property type="component" value="Unassembled WGS sequence"/>
</dbReference>
<sequence>MPPKARPRRNRSEDDEIEILTNLSSFIFKPSHTKGIFKPSIILYGNVDEDIDSWLKYFDRIATANQYHAAAFHESLEEDRKEDTATLCESLWKSARQREGQNFEDASETCNTCIFRYDKRTKDVLIKEHFIQGLKQDIKRFVMSSNPTTYEGAYRSAKIEKCNTNRDRQTVAA</sequence>
<accession>A0A8B6BGG8</accession>
<name>A0A8B6BGG8_MYTGA</name>
<evidence type="ECO:0000313" key="1">
    <source>
        <dbReference type="EMBL" id="VDH90422.1"/>
    </source>
</evidence>
<dbReference type="OrthoDB" id="6086417at2759"/>
<protein>
    <submittedName>
        <fullName evidence="1">Uncharacterized protein</fullName>
    </submittedName>
</protein>
<dbReference type="EMBL" id="UYJE01000133">
    <property type="protein sequence ID" value="VDH90422.1"/>
    <property type="molecule type" value="Genomic_DNA"/>
</dbReference>
<dbReference type="AlphaFoldDB" id="A0A8B6BGG8"/>
<gene>
    <name evidence="1" type="ORF">MGAL_10B051854</name>
</gene>
<keyword evidence="2" id="KW-1185">Reference proteome</keyword>